<protein>
    <submittedName>
        <fullName evidence="1">Uncharacterized protein</fullName>
    </submittedName>
</protein>
<name>A0ABR5MIN5_9BACI</name>
<dbReference type="Proteomes" id="UP000037854">
    <property type="component" value="Unassembled WGS sequence"/>
</dbReference>
<dbReference type="EMBL" id="LGTK01000032">
    <property type="protein sequence ID" value="KPH74391.1"/>
    <property type="molecule type" value="Genomic_DNA"/>
</dbReference>
<dbReference type="RefSeq" id="WP_060668589.1">
    <property type="nucleotide sequence ID" value="NZ_JARTGE010000063.1"/>
</dbReference>
<evidence type="ECO:0000313" key="1">
    <source>
        <dbReference type="EMBL" id="KPH74391.1"/>
    </source>
</evidence>
<reference evidence="1 2" key="1">
    <citation type="submission" date="2015-07" db="EMBL/GenBank/DDBJ databases">
        <title>High-quality draft genome sequence of Oceanobacillus caeni HM6, a bacillus isolated from a human feces.</title>
        <authorList>
            <person name="Kumar J."/>
            <person name="Verma M.K."/>
            <person name="Pandey R."/>
            <person name="Bhambi M."/>
            <person name="Chauhan N."/>
        </authorList>
    </citation>
    <scope>NUCLEOTIDE SEQUENCE [LARGE SCALE GENOMIC DNA]</scope>
    <source>
        <strain evidence="1 2">HM6</strain>
    </source>
</reference>
<gene>
    <name evidence="1" type="ORF">AFL42_10350</name>
</gene>
<accession>A0ABR5MIN5</accession>
<proteinExistence type="predicted"/>
<sequence>MGYILPINHYPVNGYQIRVNSTERIGATSVEKSYKAVLERHHQEIRNSYERYHAETTSTTSRKKLQHDYKGKHFHALV</sequence>
<evidence type="ECO:0000313" key="2">
    <source>
        <dbReference type="Proteomes" id="UP000037854"/>
    </source>
</evidence>
<keyword evidence="2" id="KW-1185">Reference proteome</keyword>
<comment type="caution">
    <text evidence="1">The sequence shown here is derived from an EMBL/GenBank/DDBJ whole genome shotgun (WGS) entry which is preliminary data.</text>
</comment>
<organism evidence="1 2">
    <name type="scientific">Oceanobacillus caeni</name>
    <dbReference type="NCBI Taxonomy" id="405946"/>
    <lineage>
        <taxon>Bacteria</taxon>
        <taxon>Bacillati</taxon>
        <taxon>Bacillota</taxon>
        <taxon>Bacilli</taxon>
        <taxon>Bacillales</taxon>
        <taxon>Bacillaceae</taxon>
        <taxon>Oceanobacillus</taxon>
    </lineage>
</organism>